<proteinExistence type="predicted"/>
<protein>
    <submittedName>
        <fullName evidence="4">N-acetylmuramoyl-L-alanine amidase</fullName>
    </submittedName>
</protein>
<accession>A0ABY5DY91</accession>
<gene>
    <name evidence="4" type="ORF">NBH00_10025</name>
</gene>
<dbReference type="CDD" id="cd02696">
    <property type="entry name" value="MurNAc-LAA"/>
    <property type="match status" value="1"/>
</dbReference>
<reference evidence="4 5" key="1">
    <citation type="submission" date="2022-06" db="EMBL/GenBank/DDBJ databases">
        <title>Paraconexibacter antarcticus.</title>
        <authorList>
            <person name="Kim C.S."/>
        </authorList>
    </citation>
    <scope>NUCLEOTIDE SEQUENCE [LARGE SCALE GENOMIC DNA]</scope>
    <source>
        <strain evidence="4 5">02-257</strain>
    </source>
</reference>
<dbReference type="EMBL" id="CP098502">
    <property type="protein sequence ID" value="UTI66529.1"/>
    <property type="molecule type" value="Genomic_DNA"/>
</dbReference>
<dbReference type="InterPro" id="IPR050695">
    <property type="entry name" value="N-acetylmuramoyl_amidase_3"/>
</dbReference>
<evidence type="ECO:0000256" key="2">
    <source>
        <dbReference type="SAM" id="SignalP"/>
    </source>
</evidence>
<dbReference type="SMART" id="SM00646">
    <property type="entry name" value="Ami_3"/>
    <property type="match status" value="1"/>
</dbReference>
<evidence type="ECO:0000259" key="3">
    <source>
        <dbReference type="SMART" id="SM00646"/>
    </source>
</evidence>
<evidence type="ECO:0000313" key="5">
    <source>
        <dbReference type="Proteomes" id="UP001056035"/>
    </source>
</evidence>
<dbReference type="SUPFAM" id="SSF53187">
    <property type="entry name" value="Zn-dependent exopeptidases"/>
    <property type="match status" value="1"/>
</dbReference>
<keyword evidence="2" id="KW-0732">Signal</keyword>
<dbReference type="PANTHER" id="PTHR30404">
    <property type="entry name" value="N-ACETYLMURAMOYL-L-ALANINE AMIDASE"/>
    <property type="match status" value="1"/>
</dbReference>
<feature type="domain" description="MurNAc-LAA" evidence="3">
    <location>
        <begin position="117"/>
        <end position="241"/>
    </location>
</feature>
<dbReference type="Gene3D" id="3.40.630.40">
    <property type="entry name" value="Zn-dependent exopeptidases"/>
    <property type="match status" value="1"/>
</dbReference>
<evidence type="ECO:0000256" key="1">
    <source>
        <dbReference type="ARBA" id="ARBA00022801"/>
    </source>
</evidence>
<dbReference type="Pfam" id="PF01520">
    <property type="entry name" value="Amidase_3"/>
    <property type="match status" value="1"/>
</dbReference>
<keyword evidence="5" id="KW-1185">Reference proteome</keyword>
<organism evidence="4 5">
    <name type="scientific">Paraconexibacter antarcticus</name>
    <dbReference type="NCBI Taxonomy" id="2949664"/>
    <lineage>
        <taxon>Bacteria</taxon>
        <taxon>Bacillati</taxon>
        <taxon>Actinomycetota</taxon>
        <taxon>Thermoleophilia</taxon>
        <taxon>Solirubrobacterales</taxon>
        <taxon>Paraconexibacteraceae</taxon>
        <taxon>Paraconexibacter</taxon>
    </lineage>
</organism>
<feature type="signal peptide" evidence="2">
    <location>
        <begin position="1"/>
        <end position="20"/>
    </location>
</feature>
<evidence type="ECO:0000313" key="4">
    <source>
        <dbReference type="EMBL" id="UTI66529.1"/>
    </source>
</evidence>
<dbReference type="Proteomes" id="UP001056035">
    <property type="component" value="Chromosome"/>
</dbReference>
<keyword evidence="1" id="KW-0378">Hydrolase</keyword>
<sequence>MRTAALLLTAATLVAVPAAAASASAGPLTGTVIAINPGHNGGNAGAPSAINRPVPIGQGQTKACDTTGTATDAGYSEAAYNWDVALRTRRVLRHRGARVVMTRSSNTGVGPCIDERARIPNRAHADATVSIHADGAGASDRGFHVIEPARIPGLTDDIFSASHRLAVALRDAFRAGTGEPYANYLGRDGIDRRSDLGGLRLSDVPSVFIETGNMRNATDARRLGDAHYRLREARAIANGIARFLRR</sequence>
<dbReference type="InterPro" id="IPR002508">
    <property type="entry name" value="MurNAc-LAA_cat"/>
</dbReference>
<feature type="chain" id="PRO_5045228629" evidence="2">
    <location>
        <begin position="21"/>
        <end position="246"/>
    </location>
</feature>
<name>A0ABY5DY91_9ACTN</name>
<dbReference type="PANTHER" id="PTHR30404:SF0">
    <property type="entry name" value="N-ACETYLMURAMOYL-L-ALANINE AMIDASE AMIC"/>
    <property type="match status" value="1"/>
</dbReference>
<dbReference type="RefSeq" id="WP_254573199.1">
    <property type="nucleotide sequence ID" value="NZ_CP098502.1"/>
</dbReference>